<reference evidence="2" key="1">
    <citation type="submission" date="2016-11" db="UniProtKB">
        <authorList>
            <consortium name="WormBaseParasite"/>
        </authorList>
    </citation>
    <scope>IDENTIFICATION</scope>
    <source>
        <strain evidence="2">KR3021</strain>
    </source>
</reference>
<accession>A0AC35TQX6</accession>
<evidence type="ECO:0000313" key="2">
    <source>
        <dbReference type="WBParaSite" id="RSKR_0000335733.1"/>
    </source>
</evidence>
<evidence type="ECO:0000313" key="1">
    <source>
        <dbReference type="Proteomes" id="UP000095286"/>
    </source>
</evidence>
<dbReference type="Proteomes" id="UP000095286">
    <property type="component" value="Unplaced"/>
</dbReference>
<protein>
    <submittedName>
        <fullName evidence="2">Leucine-rich repeat containing protein</fullName>
    </submittedName>
</protein>
<proteinExistence type="predicted"/>
<organism evidence="1 2">
    <name type="scientific">Rhabditophanes sp. KR3021</name>
    <dbReference type="NCBI Taxonomy" id="114890"/>
    <lineage>
        <taxon>Eukaryota</taxon>
        <taxon>Metazoa</taxon>
        <taxon>Ecdysozoa</taxon>
        <taxon>Nematoda</taxon>
        <taxon>Chromadorea</taxon>
        <taxon>Rhabditida</taxon>
        <taxon>Tylenchina</taxon>
        <taxon>Panagrolaimomorpha</taxon>
        <taxon>Strongyloidoidea</taxon>
        <taxon>Alloionematidae</taxon>
        <taxon>Rhabditophanes</taxon>
    </lineage>
</organism>
<name>A0AC35TQX6_9BILA</name>
<dbReference type="WBParaSite" id="RSKR_0000335733.1">
    <property type="protein sequence ID" value="RSKR_0000335733.1"/>
    <property type="gene ID" value="RSKR_0000335733"/>
</dbReference>
<sequence length="550" mass="64710">MRYVIPIELALAQPHIRHDCNLPFGVKVKLGQTSVRNYNSMNNYFYKCNDFCGSVAHTDDYICELSLNYYSARVLFLDTVENEEGWSNFIDAIPCVFFDTITTLKIKLYYEMAIKDNFDVIQQADKVHYNAMVRMIKKFFEKAKYINTIIIYFCDEVYNAETFIEILSVFKNTEITRIIICQFNLNFLGSLINFKRTLFSNLPYLQRMDVKVFITDEISDAEYKLFFDLLLKCKVKWMNVYLCLKKLSIIECISKFTGQISRTNIKFILDDSGNLSFEDYNENEVLKMEYFRTSLSLFANYLTGYSYSFLKDLKILIIISSTLKYWSNDIKIVKSNFSYLENLKSLHVKLDYDDSFSRKKIRLITDIVCSAPTSLNSLLLDSCTIGMNYCGNKLAKACPNLKKLAIDYKHVRYGRDYLQYHELNYFMAFKNLQILYLNCTTEDFAFPPTLRVLRFTCKDPYYERYNVKVPYCMADAAVIKMENFVINTERFGTAGNFLKLDCCCNKKRQSFQSIVTFNYYTPFFVQIYHLQSISDWDLHIQCMEKSNDVL</sequence>